<dbReference type="Pfam" id="PF02810">
    <property type="entry name" value="SEC-C"/>
    <property type="match status" value="1"/>
</dbReference>
<organism evidence="1 2">
    <name type="scientific">Sporolactobacillus terrae</name>
    <dbReference type="NCBI Taxonomy" id="269673"/>
    <lineage>
        <taxon>Bacteria</taxon>
        <taxon>Bacillati</taxon>
        <taxon>Bacillota</taxon>
        <taxon>Bacilli</taxon>
        <taxon>Bacillales</taxon>
        <taxon>Sporolactobacillaceae</taxon>
        <taxon>Sporolactobacillus</taxon>
    </lineage>
</organism>
<reference evidence="1 2" key="1">
    <citation type="submission" date="2019-09" db="EMBL/GenBank/DDBJ databases">
        <title>Complete genome sequence of Sporolactobacillus terrae 70-3.</title>
        <authorList>
            <person name="Tanaka N."/>
            <person name="Shiwa Y."/>
            <person name="Fujita N."/>
            <person name="Tanasupawat S."/>
        </authorList>
    </citation>
    <scope>NUCLEOTIDE SEQUENCE [LARGE SCALE GENOMIC DNA]</scope>
    <source>
        <strain evidence="1 2">70-3</strain>
    </source>
</reference>
<dbReference type="AlphaFoldDB" id="A0A5K7X7X3"/>
<dbReference type="Proteomes" id="UP000326951">
    <property type="component" value="Chromosome"/>
</dbReference>
<dbReference type="InterPro" id="IPR010602">
    <property type="entry name" value="DUF1186"/>
</dbReference>
<dbReference type="PANTHER" id="PTHR33747:SF1">
    <property type="entry name" value="ADENYLATE CYCLASE-ASSOCIATED CAP C-TERMINAL DOMAIN-CONTAINING PROTEIN"/>
    <property type="match status" value="1"/>
</dbReference>
<name>A0A5K7X7X3_9BACL</name>
<dbReference type="InterPro" id="IPR016024">
    <property type="entry name" value="ARM-type_fold"/>
</dbReference>
<evidence type="ECO:0008006" key="3">
    <source>
        <dbReference type="Google" id="ProtNLM"/>
    </source>
</evidence>
<dbReference type="SUPFAM" id="SSF103642">
    <property type="entry name" value="Sec-C motif"/>
    <property type="match status" value="1"/>
</dbReference>
<dbReference type="EMBL" id="AP021853">
    <property type="protein sequence ID" value="BBN99846.1"/>
    <property type="molecule type" value="Genomic_DNA"/>
</dbReference>
<evidence type="ECO:0000313" key="2">
    <source>
        <dbReference type="Proteomes" id="UP000326951"/>
    </source>
</evidence>
<accession>A0A5K7X7X3</accession>
<gene>
    <name evidence="1" type="ORF">St703_25510</name>
</gene>
<protein>
    <recommendedName>
        <fullName evidence="3">DUF1186 domain-containing protein</fullName>
    </recommendedName>
</protein>
<dbReference type="RefSeq" id="WP_172969014.1">
    <property type="nucleotide sequence ID" value="NZ_AP021853.1"/>
</dbReference>
<dbReference type="Gene3D" id="3.10.450.50">
    <property type="match status" value="1"/>
</dbReference>
<proteinExistence type="predicted"/>
<dbReference type="SUPFAM" id="SSF48371">
    <property type="entry name" value="ARM repeat"/>
    <property type="match status" value="1"/>
</dbReference>
<dbReference type="PANTHER" id="PTHR33747">
    <property type="entry name" value="UPF0225 PROTEIN SCO1677"/>
    <property type="match status" value="1"/>
</dbReference>
<evidence type="ECO:0000313" key="1">
    <source>
        <dbReference type="EMBL" id="BBN99846.1"/>
    </source>
</evidence>
<dbReference type="Pfam" id="PF06685">
    <property type="entry name" value="DUF1186"/>
    <property type="match status" value="1"/>
</dbReference>
<dbReference type="InterPro" id="IPR004027">
    <property type="entry name" value="SEC_C_motif"/>
</dbReference>
<sequence length="296" mass="34479">MKQLIESIKYYNGTFPKDQLQQMIERKDEAIPFLTEIVEDVANHPDDYEEQRIDLIYALYLLSQFRVKQLFPLLVKILHLPDEKLDLLLGDTLTEGTSRMLASVYNGDIQTLQQLIENTELDEYARGQGLSALVILALKGQIERERIVKYFESLLTEKLSDEQYYFNAQIVNCCTDLYPQETYDSIKRIYEKGSLDTKMIGLKDVKKTLQLTKEEALKKSRNNHFFQFIEDSIAEMNGWACFDKDEKKARLLWEKELEESTYHLESSNQPIKVEKIGRNDPCPCGSGRKYKKCCGQ</sequence>